<dbReference type="EMBL" id="JAHLQT010024847">
    <property type="protein sequence ID" value="KAG7164921.1"/>
    <property type="molecule type" value="Genomic_DNA"/>
</dbReference>
<comment type="caution">
    <text evidence="2">The sequence shown here is derived from an EMBL/GenBank/DDBJ whole genome shotgun (WGS) entry which is preliminary data.</text>
</comment>
<reference evidence="2" key="1">
    <citation type="journal article" date="2021" name="Sci. Adv.">
        <title>The American lobster genome reveals insights on longevity, neural, and immune adaptations.</title>
        <authorList>
            <person name="Polinski J.M."/>
            <person name="Zimin A.V."/>
            <person name="Clark K.F."/>
            <person name="Kohn A.B."/>
            <person name="Sadowski N."/>
            <person name="Timp W."/>
            <person name="Ptitsyn A."/>
            <person name="Khanna P."/>
            <person name="Romanova D.Y."/>
            <person name="Williams P."/>
            <person name="Greenwood S.J."/>
            <person name="Moroz L.L."/>
            <person name="Walt D.R."/>
            <person name="Bodnar A.G."/>
        </authorList>
    </citation>
    <scope>NUCLEOTIDE SEQUENCE</scope>
    <source>
        <strain evidence="2">GMGI-L3</strain>
    </source>
</reference>
<proteinExistence type="predicted"/>
<dbReference type="Proteomes" id="UP000747542">
    <property type="component" value="Unassembled WGS sequence"/>
</dbReference>
<organism evidence="2 3">
    <name type="scientific">Homarus americanus</name>
    <name type="common">American lobster</name>
    <dbReference type="NCBI Taxonomy" id="6706"/>
    <lineage>
        <taxon>Eukaryota</taxon>
        <taxon>Metazoa</taxon>
        <taxon>Ecdysozoa</taxon>
        <taxon>Arthropoda</taxon>
        <taxon>Crustacea</taxon>
        <taxon>Multicrustacea</taxon>
        <taxon>Malacostraca</taxon>
        <taxon>Eumalacostraca</taxon>
        <taxon>Eucarida</taxon>
        <taxon>Decapoda</taxon>
        <taxon>Pleocyemata</taxon>
        <taxon>Astacidea</taxon>
        <taxon>Nephropoidea</taxon>
        <taxon>Nephropidae</taxon>
        <taxon>Homarus</taxon>
    </lineage>
</organism>
<evidence type="ECO:0000256" key="1">
    <source>
        <dbReference type="SAM" id="MobiDB-lite"/>
    </source>
</evidence>
<feature type="region of interest" description="Disordered" evidence="1">
    <location>
        <begin position="337"/>
        <end position="365"/>
    </location>
</feature>
<evidence type="ECO:0000313" key="2">
    <source>
        <dbReference type="EMBL" id="KAG7164921.1"/>
    </source>
</evidence>
<accession>A0A8J5JYN5</accession>
<dbReference type="AlphaFoldDB" id="A0A8J5JYN5"/>
<keyword evidence="3" id="KW-1185">Reference proteome</keyword>
<sequence length="462" mass="51210">MGESRKCSLTPATVHTSAAPLTSMCSASLHATGFTAEKFENGRWVANPESAINFGIVYRDFLPSLDPDSSSCCSTSYKSFRGLRVWVRDPNDDESTTESGRSLLSYRDFTPHLGKKNLFSRDYEDSNVVLERLNSYLSFRSSSVRVLGVETLDTPLTGLLDLDVDTEKSSLTFHQHGFTKYCRSLRVFLVTQYHGKKQIRSHSPHPLPRVVFMDFTPKDQSQGLARDEAMVSEMIKRALRWCCTNDGVTFLNLQVLHAKAGKNTTASTWLLENPGHVFNKFFSFVRIFYTIQGTIQTEEKESTSSDEGDVVFTSAGYNLALEFTEVSDNSDAITPRKALPPIKDFSHNNLKSLPQGSESEDHQDNSHIVVEDVPSLPGVISVATAPISPNPISGIYCKTFLPKLVSSGGVCGRAVWESPEETVDRLNAWVAASRATLLNLHTRYVYTRGNATPVTSTSTLHL</sequence>
<evidence type="ECO:0000313" key="3">
    <source>
        <dbReference type="Proteomes" id="UP000747542"/>
    </source>
</evidence>
<feature type="compositionally biased region" description="Polar residues" evidence="1">
    <location>
        <begin position="347"/>
        <end position="357"/>
    </location>
</feature>
<protein>
    <submittedName>
        <fullName evidence="2">Uncharacterized protein</fullName>
    </submittedName>
</protein>
<name>A0A8J5JYN5_HOMAM</name>
<gene>
    <name evidence="2" type="ORF">Hamer_G004644</name>
</gene>